<name>A0AAN5CSI4_9BILA</name>
<feature type="non-terminal residue" evidence="2">
    <location>
        <position position="1"/>
    </location>
</feature>
<proteinExistence type="predicted"/>
<feature type="compositionally biased region" description="Basic and acidic residues" evidence="1">
    <location>
        <begin position="79"/>
        <end position="94"/>
    </location>
</feature>
<reference evidence="3" key="1">
    <citation type="submission" date="2022-10" db="EMBL/GenBank/DDBJ databases">
        <title>Genome assembly of Pristionchus species.</title>
        <authorList>
            <person name="Yoshida K."/>
            <person name="Sommer R.J."/>
        </authorList>
    </citation>
    <scope>NUCLEOTIDE SEQUENCE [LARGE SCALE GENOMIC DNA]</scope>
    <source>
        <strain evidence="3">RS5460</strain>
    </source>
</reference>
<keyword evidence="3" id="KW-1185">Reference proteome</keyword>
<organism evidence="2 3">
    <name type="scientific">Pristionchus mayeri</name>
    <dbReference type="NCBI Taxonomy" id="1317129"/>
    <lineage>
        <taxon>Eukaryota</taxon>
        <taxon>Metazoa</taxon>
        <taxon>Ecdysozoa</taxon>
        <taxon>Nematoda</taxon>
        <taxon>Chromadorea</taxon>
        <taxon>Rhabditida</taxon>
        <taxon>Rhabditina</taxon>
        <taxon>Diplogasteromorpha</taxon>
        <taxon>Diplogasteroidea</taxon>
        <taxon>Neodiplogasteridae</taxon>
        <taxon>Pristionchus</taxon>
    </lineage>
</organism>
<feature type="region of interest" description="Disordered" evidence="1">
    <location>
        <begin position="69"/>
        <end position="114"/>
    </location>
</feature>
<evidence type="ECO:0000256" key="1">
    <source>
        <dbReference type="SAM" id="MobiDB-lite"/>
    </source>
</evidence>
<dbReference type="AlphaFoldDB" id="A0AAN5CSI4"/>
<evidence type="ECO:0000313" key="3">
    <source>
        <dbReference type="Proteomes" id="UP001328107"/>
    </source>
</evidence>
<evidence type="ECO:0000313" key="2">
    <source>
        <dbReference type="EMBL" id="GMR49856.1"/>
    </source>
</evidence>
<protein>
    <submittedName>
        <fullName evidence="2">Uncharacterized protein</fullName>
    </submittedName>
</protein>
<gene>
    <name evidence="2" type="ORF">PMAYCL1PPCAC_20051</name>
</gene>
<sequence>AAEFPLYFNMWKQNRIVEFLAHSYYEERAERCEAAREPPRIRIPERGETLRVQSIRLQCALCGHIQRDSGQAPRVEGQVPRDDLPWRRGQSDCRTRKKHRRETHSQWVSLLHPR</sequence>
<comment type="caution">
    <text evidence="2">The sequence shown here is derived from an EMBL/GenBank/DDBJ whole genome shotgun (WGS) entry which is preliminary data.</text>
</comment>
<dbReference type="Proteomes" id="UP001328107">
    <property type="component" value="Unassembled WGS sequence"/>
</dbReference>
<accession>A0AAN5CSI4</accession>
<dbReference type="EMBL" id="BTRK01000004">
    <property type="protein sequence ID" value="GMR49856.1"/>
    <property type="molecule type" value="Genomic_DNA"/>
</dbReference>